<sequence>MASEKTHQKPSKFDFCEGKDMNGSWKTLLAALTACTLLLYICLTYLTPWNVKWISALDDLVPLRSKEVLSSQMSGNNADVPHSIPIRNYTMPECSCQRSGLDVEYIKALQEEIKNGTNRDADLLAEHNLVGDSFCSDYSTQRGGGQNVVSYTFYTEGYVNTSSLHFKKYLLYLKDRAVDIPQKYPGWLMRVYHNTPEDDVEGIQFMCNMYCDFPQVDMCHIQRLPELGNLSQRGAVGRTWRFAVLGDPTVSAFMCRDSDSLIIEREMAAVNQWLSSGKSFHVMRDHTHHPQLMLAGLWGGRNKDLGMTRKMLDDMFSQPPKYHKTYDQELLASYVWPHIKVRLQVMLHTSNTVHTTRILSHAMLQSLPMRGVE</sequence>
<protein>
    <submittedName>
        <fullName evidence="2">Uncharacterized protein</fullName>
    </submittedName>
</protein>
<proteinExistence type="predicted"/>
<keyword evidence="1" id="KW-0812">Transmembrane</keyword>
<keyword evidence="3" id="KW-1185">Reference proteome</keyword>
<reference evidence="2 3" key="1">
    <citation type="submission" date="2023-11" db="EMBL/GenBank/DDBJ databases">
        <title>Halocaridina rubra genome assembly.</title>
        <authorList>
            <person name="Smith C."/>
        </authorList>
    </citation>
    <scope>NUCLEOTIDE SEQUENCE [LARGE SCALE GENOMIC DNA]</scope>
    <source>
        <strain evidence="2">EP-1</strain>
        <tissue evidence="2">Whole</tissue>
    </source>
</reference>
<feature type="transmembrane region" description="Helical" evidence="1">
    <location>
        <begin position="28"/>
        <end position="46"/>
    </location>
</feature>
<evidence type="ECO:0000256" key="1">
    <source>
        <dbReference type="SAM" id="Phobius"/>
    </source>
</evidence>
<name>A0AAN8X9M2_HALRR</name>
<evidence type="ECO:0000313" key="2">
    <source>
        <dbReference type="EMBL" id="KAK7078791.1"/>
    </source>
</evidence>
<gene>
    <name evidence="2" type="ORF">SK128_005990</name>
</gene>
<organism evidence="2 3">
    <name type="scientific">Halocaridina rubra</name>
    <name type="common">Hawaiian red shrimp</name>
    <dbReference type="NCBI Taxonomy" id="373956"/>
    <lineage>
        <taxon>Eukaryota</taxon>
        <taxon>Metazoa</taxon>
        <taxon>Ecdysozoa</taxon>
        <taxon>Arthropoda</taxon>
        <taxon>Crustacea</taxon>
        <taxon>Multicrustacea</taxon>
        <taxon>Malacostraca</taxon>
        <taxon>Eumalacostraca</taxon>
        <taxon>Eucarida</taxon>
        <taxon>Decapoda</taxon>
        <taxon>Pleocyemata</taxon>
        <taxon>Caridea</taxon>
        <taxon>Atyoidea</taxon>
        <taxon>Atyidae</taxon>
        <taxon>Halocaridina</taxon>
    </lineage>
</organism>
<evidence type="ECO:0000313" key="3">
    <source>
        <dbReference type="Proteomes" id="UP001381693"/>
    </source>
</evidence>
<comment type="caution">
    <text evidence="2">The sequence shown here is derived from an EMBL/GenBank/DDBJ whole genome shotgun (WGS) entry which is preliminary data.</text>
</comment>
<accession>A0AAN8X9M2</accession>
<dbReference type="AlphaFoldDB" id="A0AAN8X9M2"/>
<keyword evidence="1" id="KW-1133">Transmembrane helix</keyword>
<dbReference type="EMBL" id="JAXCGZ010007664">
    <property type="protein sequence ID" value="KAK7078791.1"/>
    <property type="molecule type" value="Genomic_DNA"/>
</dbReference>
<dbReference type="Proteomes" id="UP001381693">
    <property type="component" value="Unassembled WGS sequence"/>
</dbReference>
<keyword evidence="1" id="KW-0472">Membrane</keyword>